<dbReference type="SMART" id="SM00842">
    <property type="entry name" value="FtsA"/>
    <property type="match status" value="1"/>
</dbReference>
<dbReference type="InterPro" id="IPR003494">
    <property type="entry name" value="SHS2_FtsA"/>
</dbReference>
<dbReference type="PANTHER" id="PTHR32432:SF4">
    <property type="entry name" value="CELL DIVISION PROTEIN FTSA"/>
    <property type="match status" value="1"/>
</dbReference>
<dbReference type="SUPFAM" id="SSF53067">
    <property type="entry name" value="Actin-like ATPase domain"/>
    <property type="match status" value="2"/>
</dbReference>
<proteinExistence type="predicted"/>
<protein>
    <recommendedName>
        <fullName evidence="1">SHS2 domain-containing protein</fullName>
    </recommendedName>
</protein>
<dbReference type="InterPro" id="IPR050696">
    <property type="entry name" value="FtsA/MreB"/>
</dbReference>
<dbReference type="GO" id="GO:0032153">
    <property type="term" value="C:cell division site"/>
    <property type="evidence" value="ECO:0007669"/>
    <property type="project" value="TreeGrafter"/>
</dbReference>
<dbReference type="GO" id="GO:0051301">
    <property type="term" value="P:cell division"/>
    <property type="evidence" value="ECO:0007669"/>
    <property type="project" value="InterPro"/>
</dbReference>
<accession>A0A382FM59</accession>
<feature type="non-terminal residue" evidence="2">
    <location>
        <position position="287"/>
    </location>
</feature>
<dbReference type="InterPro" id="IPR043129">
    <property type="entry name" value="ATPase_NBD"/>
</dbReference>
<feature type="domain" description="SHS2" evidence="1">
    <location>
        <begin position="32"/>
        <end position="222"/>
    </location>
</feature>
<reference evidence="2" key="1">
    <citation type="submission" date="2018-05" db="EMBL/GenBank/DDBJ databases">
        <authorList>
            <person name="Lanie J.A."/>
            <person name="Ng W.-L."/>
            <person name="Kazmierczak K.M."/>
            <person name="Andrzejewski T.M."/>
            <person name="Davidsen T.M."/>
            <person name="Wayne K.J."/>
            <person name="Tettelin H."/>
            <person name="Glass J.I."/>
            <person name="Rusch D."/>
            <person name="Podicherti R."/>
            <person name="Tsui H.-C.T."/>
            <person name="Winkler M.E."/>
        </authorList>
    </citation>
    <scope>NUCLEOTIDE SEQUENCE</scope>
</reference>
<organism evidence="2">
    <name type="scientific">marine metagenome</name>
    <dbReference type="NCBI Taxonomy" id="408172"/>
    <lineage>
        <taxon>unclassified sequences</taxon>
        <taxon>metagenomes</taxon>
        <taxon>ecological metagenomes</taxon>
    </lineage>
</organism>
<evidence type="ECO:0000259" key="1">
    <source>
        <dbReference type="SMART" id="SM00842"/>
    </source>
</evidence>
<dbReference type="PANTHER" id="PTHR32432">
    <property type="entry name" value="CELL DIVISION PROTEIN FTSA-RELATED"/>
    <property type="match status" value="1"/>
</dbReference>
<dbReference type="AlphaFoldDB" id="A0A382FM59"/>
<dbReference type="GO" id="GO:0009898">
    <property type="term" value="C:cytoplasmic side of plasma membrane"/>
    <property type="evidence" value="ECO:0007669"/>
    <property type="project" value="TreeGrafter"/>
</dbReference>
<dbReference type="EMBL" id="UINC01050346">
    <property type="protein sequence ID" value="SVB63197.1"/>
    <property type="molecule type" value="Genomic_DNA"/>
</dbReference>
<evidence type="ECO:0000313" key="2">
    <source>
        <dbReference type="EMBL" id="SVB63197.1"/>
    </source>
</evidence>
<gene>
    <name evidence="2" type="ORF">METZ01_LOCUS216051</name>
</gene>
<dbReference type="Pfam" id="PF02491">
    <property type="entry name" value="SHS2_FTSA"/>
    <property type="match status" value="1"/>
</dbReference>
<dbReference type="Pfam" id="PF14450">
    <property type="entry name" value="FtsA"/>
    <property type="match status" value="1"/>
</dbReference>
<dbReference type="Gene3D" id="3.30.420.40">
    <property type="match status" value="2"/>
</dbReference>
<sequence>MAKNIEFNGSNTALKKSTMPNSRNGLISNKPYAVVDAGSTKTNIAILNLDENPKLICGYASNKTKGISKGKVTDIDALSDTISETLKKALNSNSTSKEIPAILSISGNHIKGINEIESLTLNNSHGVITFEDINNGNTNKYGYKNNPHSSRRILNEYHINYILDGEHAVINPIGMHSQDIKIKKHVISGDISEIEKLEAAAKKANIKVEGFMHGGAASSSAILTNNTNDNLIIIDLGGGTTDISIYESNRLIYSSVLPIGGFNFSNDIALAFGIDYEQAENIKIQHG</sequence>
<name>A0A382FM59_9ZZZZ</name>